<organism evidence="1 2">
    <name type="scientific">Propionispora vibrioides</name>
    <dbReference type="NCBI Taxonomy" id="112903"/>
    <lineage>
        <taxon>Bacteria</taxon>
        <taxon>Bacillati</taxon>
        <taxon>Bacillota</taxon>
        <taxon>Negativicutes</taxon>
        <taxon>Selenomonadales</taxon>
        <taxon>Sporomusaceae</taxon>
        <taxon>Propionispora</taxon>
    </lineage>
</organism>
<sequence length="86" mass="10070">MRETVKKLLITTELPFDQLEILMRIHLANRTSFSVTWVKRVQATNFSYYCYVVMEDARREADICAALELVCVEVLRATKCVWQPIT</sequence>
<dbReference type="AlphaFoldDB" id="A0A1H8V2K7"/>
<dbReference type="OrthoDB" id="9839318at2"/>
<protein>
    <submittedName>
        <fullName evidence="1">Uncharacterized protein</fullName>
    </submittedName>
</protein>
<evidence type="ECO:0000313" key="1">
    <source>
        <dbReference type="EMBL" id="SEP09631.1"/>
    </source>
</evidence>
<accession>A0A1H8V2K7</accession>
<dbReference type="EMBL" id="FODY01000010">
    <property type="protein sequence ID" value="SEP09631.1"/>
    <property type="molecule type" value="Genomic_DNA"/>
</dbReference>
<evidence type="ECO:0000313" key="2">
    <source>
        <dbReference type="Proteomes" id="UP000198847"/>
    </source>
</evidence>
<name>A0A1H8V2K7_9FIRM</name>
<reference evidence="1 2" key="1">
    <citation type="submission" date="2016-10" db="EMBL/GenBank/DDBJ databases">
        <authorList>
            <person name="de Groot N.N."/>
        </authorList>
    </citation>
    <scope>NUCLEOTIDE SEQUENCE [LARGE SCALE GENOMIC DNA]</scope>
    <source>
        <strain evidence="1 2">DSM 13305</strain>
    </source>
</reference>
<dbReference type="Proteomes" id="UP000198847">
    <property type="component" value="Unassembled WGS sequence"/>
</dbReference>
<dbReference type="RefSeq" id="WP_091746457.1">
    <property type="nucleotide sequence ID" value="NZ_FODY01000010.1"/>
</dbReference>
<proteinExistence type="predicted"/>
<keyword evidence="2" id="KW-1185">Reference proteome</keyword>
<gene>
    <name evidence="1" type="ORF">SAMN04490178_11043</name>
</gene>